<name>A0ABY7UXY2_9DEIO</name>
<evidence type="ECO:0000313" key="2">
    <source>
        <dbReference type="Proteomes" id="UP001217044"/>
    </source>
</evidence>
<evidence type="ECO:0000313" key="1">
    <source>
        <dbReference type="EMBL" id="WDA57769.1"/>
    </source>
</evidence>
<organism evidence="1 2">
    <name type="scientific">Deinococcus aquaticus</name>
    <dbReference type="NCBI Taxonomy" id="328692"/>
    <lineage>
        <taxon>Bacteria</taxon>
        <taxon>Thermotogati</taxon>
        <taxon>Deinococcota</taxon>
        <taxon>Deinococci</taxon>
        <taxon>Deinococcales</taxon>
        <taxon>Deinococcaceae</taxon>
        <taxon>Deinococcus</taxon>
    </lineage>
</organism>
<proteinExistence type="predicted"/>
<sequence>MMLTVALSGTVGSGLSASGDPYPASTVAALMVEPMIQNGRPSRQILALYIIKSDLALSPLVGSVGFESEHSVRIGLSHRAWTLSQEIADLKRRLKEIGVDASVHWAEVKGF</sequence>
<keyword evidence="2" id="KW-1185">Reference proteome</keyword>
<dbReference type="EMBL" id="CP115165">
    <property type="protein sequence ID" value="WDA57769.1"/>
    <property type="molecule type" value="Genomic_DNA"/>
</dbReference>
<protein>
    <submittedName>
        <fullName evidence="1">Uncharacterized protein</fullName>
    </submittedName>
</protein>
<dbReference type="RefSeq" id="WP_273987699.1">
    <property type="nucleotide sequence ID" value="NZ_BAABQT010000002.1"/>
</dbReference>
<gene>
    <name evidence="1" type="ORF">M8445_10445</name>
</gene>
<accession>A0ABY7UXY2</accession>
<dbReference type="Proteomes" id="UP001217044">
    <property type="component" value="Chromosome"/>
</dbReference>
<reference evidence="1 2" key="1">
    <citation type="submission" date="2022-12" db="EMBL/GenBank/DDBJ databases">
        <title>Genome Sequence of Deinococcus aquaticus Type Strain PB314.</title>
        <authorList>
            <person name="Albert C."/>
            <person name="Hill J."/>
            <person name="Boren L."/>
            <person name="Scholz-Ng S."/>
            <person name="Fatema N."/>
            <person name="Grosso R."/>
            <person name="Soboslay E."/>
            <person name="Tuohy J."/>
        </authorList>
    </citation>
    <scope>NUCLEOTIDE SEQUENCE [LARGE SCALE GENOMIC DNA]</scope>
    <source>
        <strain evidence="1 2">PB-314</strain>
    </source>
</reference>